<gene>
    <name evidence="1" type="primary">holB</name>
    <name evidence="1" type="ORF">NIT7321_01547</name>
</gene>
<dbReference type="PANTHER" id="PTHR11669">
    <property type="entry name" value="REPLICATION FACTOR C / DNA POLYMERASE III GAMMA-TAU SUBUNIT"/>
    <property type="match status" value="1"/>
</dbReference>
<dbReference type="InterPro" id="IPR027417">
    <property type="entry name" value="P-loop_NTPase"/>
</dbReference>
<dbReference type="RefSeq" id="WP_050673074.1">
    <property type="nucleotide sequence ID" value="NZ_CVRL01000013.1"/>
</dbReference>
<dbReference type="EMBL" id="CVRL01000013">
    <property type="protein sequence ID" value="CRL10700.1"/>
    <property type="molecule type" value="Genomic_DNA"/>
</dbReference>
<dbReference type="GO" id="GO:0006261">
    <property type="term" value="P:DNA-templated DNA replication"/>
    <property type="evidence" value="ECO:0007669"/>
    <property type="project" value="TreeGrafter"/>
</dbReference>
<dbReference type="NCBIfam" id="NF005677">
    <property type="entry name" value="PRK07471.1"/>
    <property type="match status" value="1"/>
</dbReference>
<evidence type="ECO:0000313" key="1">
    <source>
        <dbReference type="EMBL" id="CRL10700.1"/>
    </source>
</evidence>
<evidence type="ECO:0000313" key="2">
    <source>
        <dbReference type="Proteomes" id="UP000043764"/>
    </source>
</evidence>
<organism evidence="1 2">
    <name type="scientific">Phaeobacter italicus</name>
    <dbReference type="NCBI Taxonomy" id="481446"/>
    <lineage>
        <taxon>Bacteria</taxon>
        <taxon>Pseudomonadati</taxon>
        <taxon>Pseudomonadota</taxon>
        <taxon>Alphaproteobacteria</taxon>
        <taxon>Rhodobacterales</taxon>
        <taxon>Roseobacteraceae</taxon>
        <taxon>Phaeobacter</taxon>
    </lineage>
</organism>
<dbReference type="EC" id="2.7.7.7" evidence="1"/>
<accession>A0A0H5DGX5</accession>
<dbReference type="Gene3D" id="3.40.50.300">
    <property type="entry name" value="P-loop containing nucleotide triphosphate hydrolases"/>
    <property type="match status" value="1"/>
</dbReference>
<keyword evidence="1" id="KW-0808">Transferase</keyword>
<dbReference type="Pfam" id="PF13177">
    <property type="entry name" value="DNA_pol3_delta2"/>
    <property type="match status" value="1"/>
</dbReference>
<name>A0A0H5DGX5_9RHOB</name>
<dbReference type="STRING" id="481446.NIT7645_00636"/>
<keyword evidence="2" id="KW-1185">Reference proteome</keyword>
<dbReference type="PANTHER" id="PTHR11669:SF8">
    <property type="entry name" value="DNA POLYMERASE III SUBUNIT DELTA"/>
    <property type="match status" value="1"/>
</dbReference>
<protein>
    <submittedName>
        <fullName evidence="1">DNA polymerase III subunit delta</fullName>
        <ecNumber evidence="1">2.7.7.7</ecNumber>
    </submittedName>
</protein>
<reference evidence="2" key="1">
    <citation type="submission" date="2015-05" db="EMBL/GenBank/DDBJ databases">
        <authorList>
            <person name="Rodrigo-Torres Lidia"/>
            <person name="Arahal R.David."/>
        </authorList>
    </citation>
    <scope>NUCLEOTIDE SEQUENCE [LARGE SCALE GENOMIC DNA]</scope>
    <source>
        <strain evidence="2">CECT 7321</strain>
    </source>
</reference>
<proteinExistence type="predicted"/>
<dbReference type="GO" id="GO:0009360">
    <property type="term" value="C:DNA polymerase III complex"/>
    <property type="evidence" value="ECO:0007669"/>
    <property type="project" value="TreeGrafter"/>
</dbReference>
<dbReference type="Proteomes" id="UP000043764">
    <property type="component" value="Unassembled WGS sequence"/>
</dbReference>
<dbReference type="AlphaFoldDB" id="A0A0H5DGX5"/>
<sequence>MSKDEPLLRADQTPGAPHPRETLQLFGQAQAEQDFLTAFNSDRLHHGWLLTGPQGVGKATLAWRIAAFLLSQPPAEDAGLFGAPPPATSLDIGMDHPVMHRIQALAEPGLASITRSENDKGKLRDQIVVDDIRALNKFFGLSATDGGRRVVIVDAADDMNISAANALLKMLEEPPARTTLLLVSHQPSRLLPTIRSRCRLLRFAPMGPQDMQAALAQAGAELPEQTTHLAALANGSVGAALRLLNLGGLTAYSDLIRLLDSMPRMDRQRAMALAEQAAARGGAEKFELLLTLIDTALARLARTGATGQPPMPEAAPQEGAILSRLSPTPHKARAWADLAAQVTARMRHGQAVNLDPAALVLDTVFKMQETAAR</sequence>
<dbReference type="SUPFAM" id="SSF52540">
    <property type="entry name" value="P-loop containing nucleoside triphosphate hydrolases"/>
    <property type="match status" value="1"/>
</dbReference>
<dbReference type="GO" id="GO:0003887">
    <property type="term" value="F:DNA-directed DNA polymerase activity"/>
    <property type="evidence" value="ECO:0007669"/>
    <property type="project" value="UniProtKB-EC"/>
</dbReference>
<keyword evidence="1" id="KW-0548">Nucleotidyltransferase</keyword>
<dbReference type="InterPro" id="IPR050238">
    <property type="entry name" value="DNA_Rep/Repair_Clamp_Loader"/>
</dbReference>